<organism evidence="1 2">
    <name type="scientific">Bacillus cereus</name>
    <dbReference type="NCBI Taxonomy" id="1396"/>
    <lineage>
        <taxon>Bacteria</taxon>
        <taxon>Bacillati</taxon>
        <taxon>Bacillota</taxon>
        <taxon>Bacilli</taxon>
        <taxon>Bacillales</taxon>
        <taxon>Bacillaceae</taxon>
        <taxon>Bacillus</taxon>
        <taxon>Bacillus cereus group</taxon>
    </lineage>
</organism>
<dbReference type="Proteomes" id="UP001204643">
    <property type="component" value="Unassembled WGS sequence"/>
</dbReference>
<name>A0AAW5KZ16_BACCE</name>
<dbReference type="EMBL" id="JANHEB010000016">
    <property type="protein sequence ID" value="MCQ6285780.1"/>
    <property type="molecule type" value="Genomic_DNA"/>
</dbReference>
<comment type="caution">
    <text evidence="1">The sequence shown here is derived from an EMBL/GenBank/DDBJ whole genome shotgun (WGS) entry which is preliminary data.</text>
</comment>
<protein>
    <submittedName>
        <fullName evidence="1">Uncharacterized protein</fullName>
    </submittedName>
</protein>
<evidence type="ECO:0000313" key="1">
    <source>
        <dbReference type="EMBL" id="MCQ6285780.1"/>
    </source>
</evidence>
<accession>A0AAW5KZ16</accession>
<evidence type="ECO:0000313" key="2">
    <source>
        <dbReference type="Proteomes" id="UP001204643"/>
    </source>
</evidence>
<dbReference type="AlphaFoldDB" id="A0AAW5KZ16"/>
<reference evidence="1" key="1">
    <citation type="submission" date="2022-07" db="EMBL/GenBank/DDBJ databases">
        <title>Identification and characterization of Bacillus thuringiensis and other Bacillus cereus group isolates from spinach by whole genome sequencing.</title>
        <authorList>
            <person name="Zao X."/>
            <person name="Zervas A."/>
            <person name="Hendriks M."/>
            <person name="Rajkovic A."/>
            <person name="Van Overbeek L."/>
            <person name="Hendriksen N.B."/>
            <person name="Uyttendaele M."/>
        </authorList>
    </citation>
    <scope>NUCLEOTIDE SEQUENCE</scope>
    <source>
        <strain evidence="1">781001F-1</strain>
    </source>
</reference>
<sequence>MTQSEPCRLVKRNLAIGQGVYKKLYNRTVDGYVSFITRWRDCKNFILHGSEHTVLASVFESFQGKEKEFNWLITDLEIATIQEERVIRDYPELSHPIVWIAGEDLSDLVKKYNPQFIWGVLSAFDKSINIDINNLLVEPYANGNEELWVPSPKIQHPQATLEIVCWDSYVTLFLVKMRTSMINFKTISSPLKNWIVK</sequence>
<proteinExistence type="predicted"/>
<gene>
    <name evidence="1" type="ORF">NPM19_14035</name>
</gene>